<sequence>MNELLELRLEVLPGVIKATGSVGPAAEGADRRSSKAGAEIEKQGEQGQRAEPVRQGERAEKKQLVQGERVENKQLVQQGQKERVEAVPQVRQGQQAPLPQVQREAVTLRIPQWTPARKNEVLHQLAAHPGELYDLLQGSLNGGLAALELLPVDDELRLAAEEQGTGLLPADELVQRVRQQLTQEPLLAFALRGLSKEELLSGVFALWAEQENERSTEEDAPASVSLASELARLERKGPAVSSGEWLAEAAAEGSLHQPGPLFHEISSRPFPAMPEVMEPEEDWSALLPQTPKAREGLALLMRRVSEAAAKRAAGLNKL</sequence>
<dbReference type="Proteomes" id="UP000773462">
    <property type="component" value="Unassembled WGS sequence"/>
</dbReference>
<keyword evidence="3" id="KW-1185">Reference proteome</keyword>
<reference evidence="2 3" key="1">
    <citation type="submission" date="2021-03" db="EMBL/GenBank/DDBJ databases">
        <title>Genomic Encyclopedia of Type Strains, Phase IV (KMG-IV): sequencing the most valuable type-strain genomes for metagenomic binning, comparative biology and taxonomic classification.</title>
        <authorList>
            <person name="Goeker M."/>
        </authorList>
    </citation>
    <scope>NUCLEOTIDE SEQUENCE [LARGE SCALE GENOMIC DNA]</scope>
    <source>
        <strain evidence="2 3">DSM 101953</strain>
    </source>
</reference>
<comment type="caution">
    <text evidence="2">The sequence shown here is derived from an EMBL/GenBank/DDBJ whole genome shotgun (WGS) entry which is preliminary data.</text>
</comment>
<proteinExistence type="predicted"/>
<evidence type="ECO:0000313" key="3">
    <source>
        <dbReference type="Proteomes" id="UP000773462"/>
    </source>
</evidence>
<gene>
    <name evidence="2" type="ORF">J2Z70_004811</name>
</gene>
<feature type="compositionally biased region" description="Basic and acidic residues" evidence="1">
    <location>
        <begin position="51"/>
        <end position="64"/>
    </location>
</feature>
<protein>
    <submittedName>
        <fullName evidence="2">Uncharacterized protein</fullName>
    </submittedName>
</protein>
<evidence type="ECO:0000256" key="1">
    <source>
        <dbReference type="SAM" id="MobiDB-lite"/>
    </source>
</evidence>
<name>A0ABS4NX58_9BACL</name>
<accession>A0ABS4NX58</accession>
<dbReference type="EMBL" id="JAGGLV010000019">
    <property type="protein sequence ID" value="MBP2114628.1"/>
    <property type="molecule type" value="Genomic_DNA"/>
</dbReference>
<feature type="compositionally biased region" description="Basic and acidic residues" evidence="1">
    <location>
        <begin position="28"/>
        <end position="44"/>
    </location>
</feature>
<evidence type="ECO:0000313" key="2">
    <source>
        <dbReference type="EMBL" id="MBP2114628.1"/>
    </source>
</evidence>
<dbReference type="RefSeq" id="WP_209877262.1">
    <property type="nucleotide sequence ID" value="NZ_JAGGLV010000019.1"/>
</dbReference>
<organism evidence="2 3">
    <name type="scientific">Paenibacillus silagei</name>
    <dbReference type="NCBI Taxonomy" id="1670801"/>
    <lineage>
        <taxon>Bacteria</taxon>
        <taxon>Bacillati</taxon>
        <taxon>Bacillota</taxon>
        <taxon>Bacilli</taxon>
        <taxon>Bacillales</taxon>
        <taxon>Paenibacillaceae</taxon>
        <taxon>Paenibacillus</taxon>
    </lineage>
</organism>
<feature type="region of interest" description="Disordered" evidence="1">
    <location>
        <begin position="20"/>
        <end position="64"/>
    </location>
</feature>